<evidence type="ECO:0000313" key="19">
    <source>
        <dbReference type="Proteomes" id="UP000440498"/>
    </source>
</evidence>
<dbReference type="Proteomes" id="UP000440498">
    <property type="component" value="Unassembled WGS sequence"/>
</dbReference>
<dbReference type="PANTHER" id="PTHR30442">
    <property type="entry name" value="IRON III DICITRATE TRANSPORT PROTEIN FECA"/>
    <property type="match status" value="1"/>
</dbReference>
<evidence type="ECO:0000256" key="5">
    <source>
        <dbReference type="ARBA" id="ARBA00022496"/>
    </source>
</evidence>
<dbReference type="Gene3D" id="3.55.50.30">
    <property type="match status" value="1"/>
</dbReference>
<dbReference type="InterPro" id="IPR037066">
    <property type="entry name" value="Plug_dom_sf"/>
</dbReference>
<keyword evidence="5" id="KW-0410">Iron transport</keyword>
<evidence type="ECO:0000256" key="15">
    <source>
        <dbReference type="RuleBase" id="RU003357"/>
    </source>
</evidence>
<evidence type="ECO:0000256" key="14">
    <source>
        <dbReference type="PROSITE-ProRule" id="PRU10144"/>
    </source>
</evidence>
<keyword evidence="6 13" id="KW-0812">Transmembrane</keyword>
<dbReference type="PROSITE" id="PS52016">
    <property type="entry name" value="TONB_DEPENDENT_REC_3"/>
    <property type="match status" value="1"/>
</dbReference>
<evidence type="ECO:0000313" key="18">
    <source>
        <dbReference type="EMBL" id="MQA37658.1"/>
    </source>
</evidence>
<dbReference type="NCBIfam" id="TIGR01785">
    <property type="entry name" value="TonB-hemin"/>
    <property type="match status" value="1"/>
</dbReference>
<keyword evidence="9 15" id="KW-0798">TonB box</keyword>
<dbReference type="Pfam" id="PF00593">
    <property type="entry name" value="TonB_dep_Rec_b-barrel"/>
    <property type="match status" value="1"/>
</dbReference>
<comment type="caution">
    <text evidence="18">The sequence shown here is derived from an EMBL/GenBank/DDBJ whole genome shotgun (WGS) entry which is preliminary data.</text>
</comment>
<dbReference type="CDD" id="cd01347">
    <property type="entry name" value="ligand_gated_channel"/>
    <property type="match status" value="1"/>
</dbReference>
<dbReference type="InterPro" id="IPR010917">
    <property type="entry name" value="TonB_rcpt_CS"/>
</dbReference>
<dbReference type="InterPro" id="IPR012910">
    <property type="entry name" value="Plug_dom"/>
</dbReference>
<dbReference type="AlphaFoldDB" id="A0A6A7MYC2"/>
<keyword evidence="10 13" id="KW-0472">Membrane</keyword>
<keyword evidence="7 16" id="KW-0732">Signal</keyword>
<keyword evidence="12 13" id="KW-0998">Cell outer membrane</keyword>
<dbReference type="GO" id="GO:0009279">
    <property type="term" value="C:cell outer membrane"/>
    <property type="evidence" value="ECO:0007669"/>
    <property type="project" value="UniProtKB-SubCell"/>
</dbReference>
<sequence>MPSLIRRKSSPLLLLLALAFAAPSPSQAAPAAGTEFNIAAQPLGRALNELARQAGMSLLADARLTQGRTSPQLKGSFSVAEALRQLLAGSGLRADIRSDGSIILSAAPQAAAGAVQIGTLSVHGQAGGSAWPSDGDTDPADLPYTLSSSAAHIGREQIERFRGTSPADMFKATAGVQVGDSRNSGAVDINVRGLQGQGRVPVLIDGSLQSSTVYRGYAGIADRSYIDPDLISDVRIDKGPNLSAQGAGAIGGMVSMQTLRPEDVLLPGARSGVRLRGGLQSNSVSAPGDFSATPRRDRNGLLDAHSGYGSVAAATSQDDYDLVAAYSRRHIGNYFAGTKGYNRYQMLDEWGDDSGVTQFFKAGDEVLNTSNTTTSMLLKGVLRLPRAQTLELGYRYFDSAFGEVMPSQIYRNSTGYIPQWNTSQVRTDAWTARYGWKPAGQSLLDLKANLWLTDMHSAARNGDIFHNPLEGKPNPGDHECQDCVESLYLAKTQARRVGADLSNTSQLDTRFGPLRLNYGLSLQNENIGPGKDVKIIDDDINHNRTQRNGKRHEESAFLALQWRPLDWLTVDAGGRYQRYGTRDRNRMAEQLHDPRGWQWVNLYDKAGDNIGSVKWYQDDAGKFSAATNPMLTGVGMVENYGKPPVPIDVSQVDYAQPNDYVYHDDIPGAFKYSEPLQRKDHGFSPSFGLTARLSDSVSVYLRAARGLRMPSLYESTLGFSATYFSPLKPERSDNREIGLNLVRDGVWSDSDKLRVKLAYFDNITRDYITRRQIAGLPAWAQNFSMANTDSYQVSGFELQSSYDRGRMFGELSATYNRKTLICDAATAAYLRTKGSFLPRMKETPDCSPIGFTTSYVSNHIQPKLSMNVTLGARLLDNKLTFGTRLSHVGSPLATEDPDAQWQSSAGTATQVLTRAYTLVDLFASYKLADNTTLDLGVDNATDRYYLDPLTLSLMPGPGRTVRLSLGVKF</sequence>
<dbReference type="GO" id="GO:0015232">
    <property type="term" value="F:heme transmembrane transporter activity"/>
    <property type="evidence" value="ECO:0007669"/>
    <property type="project" value="InterPro"/>
</dbReference>
<dbReference type="InterPro" id="IPR011662">
    <property type="entry name" value="Secretin/TonB_short_N"/>
</dbReference>
<evidence type="ECO:0000256" key="4">
    <source>
        <dbReference type="ARBA" id="ARBA00022452"/>
    </source>
</evidence>
<keyword evidence="5" id="KW-0406">Ion transport</keyword>
<keyword evidence="19" id="KW-1185">Reference proteome</keyword>
<feature type="chain" id="PRO_5025478864" evidence="16">
    <location>
        <begin position="29"/>
        <end position="969"/>
    </location>
</feature>
<dbReference type="InterPro" id="IPR011276">
    <property type="entry name" value="TonB_haem/Hb_rcpt"/>
</dbReference>
<evidence type="ECO:0000256" key="10">
    <source>
        <dbReference type="ARBA" id="ARBA00023136"/>
    </source>
</evidence>
<evidence type="ECO:0000256" key="11">
    <source>
        <dbReference type="ARBA" id="ARBA00023170"/>
    </source>
</evidence>
<evidence type="ECO:0000256" key="6">
    <source>
        <dbReference type="ARBA" id="ARBA00022692"/>
    </source>
</evidence>
<keyword evidence="8" id="KW-0408">Iron</keyword>
<dbReference type="SUPFAM" id="SSF56935">
    <property type="entry name" value="Porins"/>
    <property type="match status" value="1"/>
</dbReference>
<evidence type="ECO:0000256" key="8">
    <source>
        <dbReference type="ARBA" id="ARBA00023004"/>
    </source>
</evidence>
<evidence type="ECO:0000256" key="1">
    <source>
        <dbReference type="ARBA" id="ARBA00004571"/>
    </source>
</evidence>
<keyword evidence="11 18" id="KW-0675">Receptor</keyword>
<evidence type="ECO:0000256" key="9">
    <source>
        <dbReference type="ARBA" id="ARBA00023077"/>
    </source>
</evidence>
<dbReference type="GO" id="GO:0033214">
    <property type="term" value="P:siderophore-iron import into cell"/>
    <property type="evidence" value="ECO:0007669"/>
    <property type="project" value="TreeGrafter"/>
</dbReference>
<dbReference type="Pfam" id="PF07715">
    <property type="entry name" value="Plug"/>
    <property type="match status" value="1"/>
</dbReference>
<evidence type="ECO:0000256" key="3">
    <source>
        <dbReference type="ARBA" id="ARBA00022448"/>
    </source>
</evidence>
<dbReference type="Gene3D" id="2.170.130.10">
    <property type="entry name" value="TonB-dependent receptor, plug domain"/>
    <property type="match status" value="1"/>
</dbReference>
<feature type="signal peptide" evidence="16">
    <location>
        <begin position="1"/>
        <end position="28"/>
    </location>
</feature>
<accession>A0A6A7MYC2</accession>
<gene>
    <name evidence="18" type="ORF">GEV02_05810</name>
</gene>
<protein>
    <submittedName>
        <fullName evidence="18">TonB-dependent receptor</fullName>
    </submittedName>
</protein>
<feature type="short sequence motif" description="TonB C-terminal box" evidence="14">
    <location>
        <begin position="952"/>
        <end position="969"/>
    </location>
</feature>
<dbReference type="InterPro" id="IPR039426">
    <property type="entry name" value="TonB-dep_rcpt-like"/>
</dbReference>
<evidence type="ECO:0000256" key="2">
    <source>
        <dbReference type="ARBA" id="ARBA00009810"/>
    </source>
</evidence>
<evidence type="ECO:0000256" key="12">
    <source>
        <dbReference type="ARBA" id="ARBA00023237"/>
    </source>
</evidence>
<organism evidence="18 19">
    <name type="scientific">Rugamonas aquatica</name>
    <dbReference type="NCBI Taxonomy" id="2743357"/>
    <lineage>
        <taxon>Bacteria</taxon>
        <taxon>Pseudomonadati</taxon>
        <taxon>Pseudomonadota</taxon>
        <taxon>Betaproteobacteria</taxon>
        <taxon>Burkholderiales</taxon>
        <taxon>Oxalobacteraceae</taxon>
        <taxon>Telluria group</taxon>
        <taxon>Rugamonas</taxon>
    </lineage>
</organism>
<dbReference type="RefSeq" id="WP_152837032.1">
    <property type="nucleotide sequence ID" value="NZ_WHUG01000002.1"/>
</dbReference>
<dbReference type="Gene3D" id="2.40.170.20">
    <property type="entry name" value="TonB-dependent receptor, beta-barrel domain"/>
    <property type="match status" value="1"/>
</dbReference>
<evidence type="ECO:0000256" key="16">
    <source>
        <dbReference type="SAM" id="SignalP"/>
    </source>
</evidence>
<evidence type="ECO:0000259" key="17">
    <source>
        <dbReference type="SMART" id="SM00965"/>
    </source>
</evidence>
<reference evidence="18 19" key="1">
    <citation type="submission" date="2019-10" db="EMBL/GenBank/DDBJ databases">
        <title>Two novel species isolated from a subtropical stream in China.</title>
        <authorList>
            <person name="Lu H."/>
        </authorList>
    </citation>
    <scope>NUCLEOTIDE SEQUENCE [LARGE SCALE GENOMIC DNA]</scope>
    <source>
        <strain evidence="18 19">FT29W</strain>
    </source>
</reference>
<evidence type="ECO:0000256" key="13">
    <source>
        <dbReference type="PROSITE-ProRule" id="PRU01360"/>
    </source>
</evidence>
<evidence type="ECO:0000256" key="7">
    <source>
        <dbReference type="ARBA" id="ARBA00022729"/>
    </source>
</evidence>
<comment type="subcellular location">
    <subcellularLocation>
        <location evidence="1 13">Cell outer membrane</location>
        <topology evidence="1 13">Multi-pass membrane protein</topology>
    </subcellularLocation>
</comment>
<feature type="domain" description="Secretin/TonB short N-terminal" evidence="17">
    <location>
        <begin position="56"/>
        <end position="107"/>
    </location>
</feature>
<proteinExistence type="inferred from homology"/>
<dbReference type="SMART" id="SM00965">
    <property type="entry name" value="STN"/>
    <property type="match status" value="1"/>
</dbReference>
<dbReference type="InterPro" id="IPR000531">
    <property type="entry name" value="Beta-barrel_TonB"/>
</dbReference>
<dbReference type="PROSITE" id="PS01156">
    <property type="entry name" value="TONB_DEPENDENT_REC_2"/>
    <property type="match status" value="1"/>
</dbReference>
<dbReference type="InterPro" id="IPR036942">
    <property type="entry name" value="Beta-barrel_TonB_sf"/>
</dbReference>
<name>A0A6A7MYC2_9BURK</name>
<keyword evidence="3 13" id="KW-0813">Transport</keyword>
<dbReference type="EMBL" id="WHUG01000002">
    <property type="protein sequence ID" value="MQA37658.1"/>
    <property type="molecule type" value="Genomic_DNA"/>
</dbReference>
<keyword evidence="4 13" id="KW-1134">Transmembrane beta strand</keyword>
<dbReference type="PANTHER" id="PTHR30442:SF0">
    <property type="entry name" value="FE(3+) DICITRATE TRANSPORT PROTEIN FECA"/>
    <property type="match status" value="1"/>
</dbReference>
<dbReference type="Pfam" id="PF07660">
    <property type="entry name" value="STN"/>
    <property type="match status" value="1"/>
</dbReference>
<comment type="similarity">
    <text evidence="2 13 15">Belongs to the TonB-dependent receptor family.</text>
</comment>